<feature type="domain" description="DNA mismatch repair protein S5" evidence="4">
    <location>
        <begin position="252"/>
        <end position="371"/>
    </location>
</feature>
<dbReference type="InterPro" id="IPR002099">
    <property type="entry name" value="MutL/Mlh/PMS"/>
</dbReference>
<evidence type="ECO:0000256" key="1">
    <source>
        <dbReference type="ARBA" id="ARBA00006082"/>
    </source>
</evidence>
<organism evidence="5">
    <name type="scientific">Brachionus calyciflorus</name>
    <dbReference type="NCBI Taxonomy" id="104777"/>
    <lineage>
        <taxon>Eukaryota</taxon>
        <taxon>Metazoa</taxon>
        <taxon>Spiralia</taxon>
        <taxon>Gnathifera</taxon>
        <taxon>Rotifera</taxon>
        <taxon>Eurotatoria</taxon>
        <taxon>Monogononta</taxon>
        <taxon>Pseudotrocha</taxon>
        <taxon>Ploima</taxon>
        <taxon>Brachionidae</taxon>
        <taxon>Brachionus</taxon>
    </lineage>
</organism>
<dbReference type="SUPFAM" id="SSF54211">
    <property type="entry name" value="Ribosomal protein S5 domain 2-like"/>
    <property type="match status" value="1"/>
</dbReference>
<dbReference type="SMART" id="SM00853">
    <property type="entry name" value="MutL_C"/>
    <property type="match status" value="1"/>
</dbReference>
<dbReference type="FunFam" id="3.30.565.10:FF:000014">
    <property type="entry name" value="Mismatch repair endonuclease pms1, putative"/>
    <property type="match status" value="1"/>
</dbReference>
<dbReference type="GO" id="GO:0005524">
    <property type="term" value="F:ATP binding"/>
    <property type="evidence" value="ECO:0007669"/>
    <property type="project" value="InterPro"/>
</dbReference>
<dbReference type="Gene3D" id="3.30.1370.100">
    <property type="entry name" value="MutL, C-terminal domain, regulatory subdomain"/>
    <property type="match status" value="1"/>
</dbReference>
<dbReference type="Pfam" id="PF08676">
    <property type="entry name" value="MutL_C"/>
    <property type="match status" value="1"/>
</dbReference>
<dbReference type="InterPro" id="IPR014762">
    <property type="entry name" value="DNA_mismatch_repair_CS"/>
</dbReference>
<evidence type="ECO:0000313" key="5">
    <source>
        <dbReference type="EMBL" id="AGH55784.1"/>
    </source>
</evidence>
<dbReference type="EMBL" id="JX156126">
    <property type="protein sequence ID" value="AGH55784.1"/>
    <property type="molecule type" value="Genomic_DNA"/>
</dbReference>
<gene>
    <name evidence="5" type="primary">PMS2</name>
</gene>
<proteinExistence type="inferred from homology"/>
<dbReference type="CDD" id="cd16926">
    <property type="entry name" value="HATPase_MutL-MLH-PMS-like"/>
    <property type="match status" value="1"/>
</dbReference>
<evidence type="ECO:0000259" key="3">
    <source>
        <dbReference type="SMART" id="SM00853"/>
    </source>
</evidence>
<dbReference type="SUPFAM" id="SSF55874">
    <property type="entry name" value="ATPase domain of HSP90 chaperone/DNA topoisomerase II/histidine kinase"/>
    <property type="match status" value="1"/>
</dbReference>
<comment type="similarity">
    <text evidence="1">Belongs to the DNA mismatch repair MutL/HexB family.</text>
</comment>
<dbReference type="Pfam" id="PF13589">
    <property type="entry name" value="HATPase_c_3"/>
    <property type="match status" value="1"/>
</dbReference>
<dbReference type="GO" id="GO:0032389">
    <property type="term" value="C:MutLalpha complex"/>
    <property type="evidence" value="ECO:0007669"/>
    <property type="project" value="TreeGrafter"/>
</dbReference>
<sequence length="793" mass="90765">MSVIKSLDQNTVHRICSGQVIINLANAVKELIENSLDAGSKNIEIKLKQYGSESIEVSDDGPGIPKSDFQTITLKHYTSKIQQYEDLETLGTFGFRGEALSSLCALCNLAIVTRESSTVVATRLEYDKTGIIKTQTQCARPIGTTVILEKLFHTLPVRHKEFIKNLKREYHKLMHVIQSYCLISEGVKISCFNIISDKSTKLISTHSKNSLKDNIIEIFSLNAFNTLIKFDQAEPTNEILIEYKLINPGSEIQSETGDNLVEMSQEISKYSEHFKIEGYISSCSHNQGRSAPDRQYFYVNKRPCDHSKITKLVNEIYHQFNRTQYPMFVLSIKMDSHDVDVNVTPDKLQMFFKNESILLAILKASLLKMFNKNYKSVNVNDTSFHNEKSSELMRSFVSKPKSTNALKNIQEDSNEEAKDSGKRYRDEDVFIEQENRPKQAKITDIFDKSENPIVQIHNKKTPEKKSEKRLVTQIDNSIDLTIDQSITIHKESTRLDQTQLDITQTPTSQIKSTLSQTLSSRREKTLNFDLKKLSDNHAKMIYEEIKSKALRDEKEKDIVSNLRFKSKNIDSKDAESELDRCITKEDFLRMRVCGQFNKGFIITQLDSDLFIVDQHAADEIYNFETIQKNGKMQKQKLLQPKYLDLPASSESILIDNLNILEKLGYEVQICQNRKVGNRIMITCVPMSSKSNKLFDFKDIDEILFVLSESDLNAGSIQMSSSENSHFTDLKSSSLRSLYASKACRKSIMIGDSLNITEMKRVITHLNEIDKPWNCPHGRPTMRHLINVDLLKQN</sequence>
<dbReference type="InterPro" id="IPR038973">
    <property type="entry name" value="MutL/Mlh/Pms-like"/>
</dbReference>
<dbReference type="InterPro" id="IPR037198">
    <property type="entry name" value="MutL_C_sf"/>
</dbReference>
<dbReference type="InterPro" id="IPR020568">
    <property type="entry name" value="Ribosomal_Su5_D2-typ_SF"/>
</dbReference>
<dbReference type="InterPro" id="IPR042121">
    <property type="entry name" value="MutL_C_regsub"/>
</dbReference>
<dbReference type="Gene3D" id="3.30.1540.20">
    <property type="entry name" value="MutL, C-terminal domain, dimerisation subdomain"/>
    <property type="match status" value="1"/>
</dbReference>
<dbReference type="NCBIfam" id="TIGR00585">
    <property type="entry name" value="mutl"/>
    <property type="match status" value="1"/>
</dbReference>
<dbReference type="InterPro" id="IPR014721">
    <property type="entry name" value="Ribsml_uS5_D2-typ_fold_subgr"/>
</dbReference>
<dbReference type="InterPro" id="IPR042120">
    <property type="entry name" value="MutL_C_dimsub"/>
</dbReference>
<reference evidence="5" key="1">
    <citation type="journal article" date="2013" name="J. Hered.">
        <title>Inventory and phylogenetic analysis of meiotic genes in monogonont rotifers.</title>
        <authorList>
            <person name="Hanson S.J."/>
            <person name="Schurko A.M."/>
            <person name="Hecox-Lea B."/>
            <person name="Mark Welch D.B."/>
            <person name="Stelzer C.P."/>
            <person name="Logsdon J.M.Jr."/>
        </authorList>
    </citation>
    <scope>NUCLEOTIDE SEQUENCE</scope>
</reference>
<accession>M4SME8</accession>
<dbReference type="InterPro" id="IPR013507">
    <property type="entry name" value="DNA_mismatch_S5_2-like"/>
</dbReference>
<name>M4SME8_9BILA</name>
<evidence type="ECO:0000259" key="4">
    <source>
        <dbReference type="SMART" id="SM01340"/>
    </source>
</evidence>
<protein>
    <submittedName>
        <fullName evidence="5">PMS2</fullName>
    </submittedName>
</protein>
<dbReference type="PROSITE" id="PS00058">
    <property type="entry name" value="DNA_MISMATCH_REPAIR_1"/>
    <property type="match status" value="1"/>
</dbReference>
<dbReference type="AlphaFoldDB" id="M4SME8"/>
<dbReference type="Pfam" id="PF01119">
    <property type="entry name" value="DNA_mis_repair"/>
    <property type="match status" value="1"/>
</dbReference>
<dbReference type="InterPro" id="IPR036890">
    <property type="entry name" value="HATPase_C_sf"/>
</dbReference>
<evidence type="ECO:0000256" key="2">
    <source>
        <dbReference type="ARBA" id="ARBA00022763"/>
    </source>
</evidence>
<dbReference type="GO" id="GO:0016887">
    <property type="term" value="F:ATP hydrolysis activity"/>
    <property type="evidence" value="ECO:0007669"/>
    <property type="project" value="InterPro"/>
</dbReference>
<dbReference type="FunFam" id="3.30.1370.100:FF:000001">
    <property type="entry name" value="Mismatch repair endonuclease pms1, putative"/>
    <property type="match status" value="1"/>
</dbReference>
<dbReference type="Gene3D" id="3.30.565.10">
    <property type="entry name" value="Histidine kinase-like ATPase, C-terminal domain"/>
    <property type="match status" value="1"/>
</dbReference>
<dbReference type="InterPro" id="IPR014790">
    <property type="entry name" value="MutL_C"/>
</dbReference>
<dbReference type="Gene3D" id="3.30.230.10">
    <property type="match status" value="1"/>
</dbReference>
<dbReference type="GO" id="GO:0030983">
    <property type="term" value="F:mismatched DNA binding"/>
    <property type="evidence" value="ECO:0007669"/>
    <property type="project" value="InterPro"/>
</dbReference>
<dbReference type="CDD" id="cd03484">
    <property type="entry name" value="MutL_Trans_hPMS_2_like"/>
    <property type="match status" value="1"/>
</dbReference>
<feature type="domain" description="MutL C-terminal dimerisation" evidence="3">
    <location>
        <begin position="592"/>
        <end position="753"/>
    </location>
</feature>
<dbReference type="SUPFAM" id="SSF118116">
    <property type="entry name" value="DNA mismatch repair protein MutL"/>
    <property type="match status" value="1"/>
</dbReference>
<keyword evidence="2" id="KW-0227">DNA damage</keyword>
<dbReference type="SMART" id="SM01340">
    <property type="entry name" value="DNA_mis_repair"/>
    <property type="match status" value="1"/>
</dbReference>
<dbReference type="GO" id="GO:0140664">
    <property type="term" value="F:ATP-dependent DNA damage sensor activity"/>
    <property type="evidence" value="ECO:0007669"/>
    <property type="project" value="InterPro"/>
</dbReference>
<dbReference type="PANTHER" id="PTHR10073">
    <property type="entry name" value="DNA MISMATCH REPAIR PROTEIN MLH, PMS, MUTL"/>
    <property type="match status" value="1"/>
</dbReference>
<dbReference type="GO" id="GO:0006298">
    <property type="term" value="P:mismatch repair"/>
    <property type="evidence" value="ECO:0007669"/>
    <property type="project" value="InterPro"/>
</dbReference>
<dbReference type="PANTHER" id="PTHR10073:SF52">
    <property type="entry name" value="MISMATCH REPAIR ENDONUCLEASE PMS2"/>
    <property type="match status" value="1"/>
</dbReference>